<accession>A0A8H7AQE9</accession>
<organism evidence="14 15">
    <name type="scientific">Endocarpon pusillum</name>
    <dbReference type="NCBI Taxonomy" id="364733"/>
    <lineage>
        <taxon>Eukaryota</taxon>
        <taxon>Fungi</taxon>
        <taxon>Dikarya</taxon>
        <taxon>Ascomycota</taxon>
        <taxon>Pezizomycotina</taxon>
        <taxon>Eurotiomycetes</taxon>
        <taxon>Chaetothyriomycetidae</taxon>
        <taxon>Verrucariales</taxon>
        <taxon>Verrucariaceae</taxon>
        <taxon>Endocarpon</taxon>
    </lineage>
</organism>
<evidence type="ECO:0000256" key="10">
    <source>
        <dbReference type="RuleBase" id="RU367032"/>
    </source>
</evidence>
<evidence type="ECO:0000256" key="3">
    <source>
        <dbReference type="ARBA" id="ARBA00022927"/>
    </source>
</evidence>
<keyword evidence="5 10" id="KW-0472">Membrane</keyword>
<evidence type="ECO:0000256" key="8">
    <source>
        <dbReference type="ARBA" id="ARBA00029691"/>
    </source>
</evidence>
<keyword evidence="15" id="KW-1185">Reference proteome</keyword>
<dbReference type="GO" id="GO:0005102">
    <property type="term" value="F:signaling receptor binding"/>
    <property type="evidence" value="ECO:0007669"/>
    <property type="project" value="TreeGrafter"/>
</dbReference>
<comment type="caution">
    <text evidence="14">The sequence shown here is derived from an EMBL/GenBank/DDBJ whole genome shotgun (WGS) entry which is preliminary data.</text>
</comment>
<feature type="coiled-coil region" evidence="11">
    <location>
        <begin position="177"/>
        <end position="204"/>
    </location>
</feature>
<evidence type="ECO:0000256" key="9">
    <source>
        <dbReference type="ARBA" id="ARBA00046271"/>
    </source>
</evidence>
<dbReference type="OrthoDB" id="5549158at2759"/>
<dbReference type="AlphaFoldDB" id="A0A8H7AQE9"/>
<evidence type="ECO:0000256" key="7">
    <source>
        <dbReference type="ARBA" id="ARBA00029502"/>
    </source>
</evidence>
<gene>
    <name evidence="14" type="ORF">GJ744_003802</name>
</gene>
<evidence type="ECO:0000256" key="5">
    <source>
        <dbReference type="ARBA" id="ARBA00023136"/>
    </source>
</evidence>
<keyword evidence="2 10" id="KW-0813">Transport</keyword>
<reference evidence="14" key="1">
    <citation type="submission" date="2020-02" db="EMBL/GenBank/DDBJ databases">
        <authorList>
            <person name="Palmer J.M."/>
        </authorList>
    </citation>
    <scope>NUCLEOTIDE SEQUENCE</scope>
    <source>
        <strain evidence="14">EPUS1.4</strain>
        <tissue evidence="14">Thallus</tissue>
    </source>
</reference>
<evidence type="ECO:0000256" key="4">
    <source>
        <dbReference type="ARBA" id="ARBA00023010"/>
    </source>
</evidence>
<dbReference type="PANTHER" id="PTHR23058">
    <property type="entry name" value="PEROXISOMAL MEMBRANE PROTEIN PEX14"/>
    <property type="match status" value="1"/>
</dbReference>
<evidence type="ECO:0000313" key="15">
    <source>
        <dbReference type="Proteomes" id="UP000606974"/>
    </source>
</evidence>
<dbReference type="Gene3D" id="1.10.10.10">
    <property type="entry name" value="Winged helix-like DNA-binding domain superfamily/Winged helix DNA-binding domain"/>
    <property type="match status" value="1"/>
</dbReference>
<dbReference type="GO" id="GO:1990429">
    <property type="term" value="C:peroxisomal importomer complex"/>
    <property type="evidence" value="ECO:0007669"/>
    <property type="project" value="TreeGrafter"/>
</dbReference>
<keyword evidence="4" id="KW-0811">Translocation</keyword>
<evidence type="ECO:0000256" key="1">
    <source>
        <dbReference type="ARBA" id="ARBA00005443"/>
    </source>
</evidence>
<feature type="region of interest" description="Disordered" evidence="12">
    <location>
        <begin position="302"/>
        <end position="334"/>
    </location>
</feature>
<dbReference type="Pfam" id="PF04695">
    <property type="entry name" value="Pex14_N"/>
    <property type="match status" value="1"/>
</dbReference>
<dbReference type="EMBL" id="JAACFV010000018">
    <property type="protein sequence ID" value="KAF7511639.1"/>
    <property type="molecule type" value="Genomic_DNA"/>
</dbReference>
<feature type="region of interest" description="Disordered" evidence="12">
    <location>
        <begin position="348"/>
        <end position="372"/>
    </location>
</feature>
<evidence type="ECO:0000256" key="6">
    <source>
        <dbReference type="ARBA" id="ARBA00023140"/>
    </source>
</evidence>
<evidence type="ECO:0000256" key="11">
    <source>
        <dbReference type="SAM" id="Coils"/>
    </source>
</evidence>
<dbReference type="InterPro" id="IPR006785">
    <property type="entry name" value="Pex14_N"/>
</dbReference>
<sequence length="372" mass="40377">MAREELVNSAVTFLHDPSTASAPLDKRIQFLRSKNLTQEEIDLALSRAGQEQQQPSPGNAPYYPPAPQQQQNLYRRQPPHYGYNPYTEWQPPPPELPKRDWRDWFIMATVVGGASFGLYTLANRYIKPLIAPPTPPQLEQDKAAIDEQFSRAFALLDTLSNDTTALKQAEEARTQRLDTALTEVESVIAELKSASRRREDESRRISEEVRGLQDSIPKAIDSVREGSEKRLKELGKELGSLKLLMGNRFGTNPVPTPPSGHGLAARQPAESLTRSASSNLVPEAGSGFDAKLKENAARSAAVTTPAAAPAHNPWSTYSDPRATSARVNGPPSPFATMGKAAIPAWQMAAAKNQKSGGGVGGAEEDQSSSSAT</sequence>
<evidence type="ECO:0000256" key="2">
    <source>
        <dbReference type="ARBA" id="ARBA00022448"/>
    </source>
</evidence>
<comment type="subcellular location">
    <subcellularLocation>
        <location evidence="9 10">Peroxisome membrane</location>
    </subcellularLocation>
</comment>
<keyword evidence="6 10" id="KW-0576">Peroxisome</keyword>
<evidence type="ECO:0000313" key="14">
    <source>
        <dbReference type="EMBL" id="KAF7511639.1"/>
    </source>
</evidence>
<proteinExistence type="inferred from homology"/>
<feature type="domain" description="Peroxisome membrane anchor protein Pex14p N-terminal" evidence="13">
    <location>
        <begin position="3"/>
        <end position="47"/>
    </location>
</feature>
<name>A0A8H7AQE9_9EURO</name>
<keyword evidence="11" id="KW-0175">Coiled coil</keyword>
<dbReference type="GO" id="GO:0005778">
    <property type="term" value="C:peroxisomal membrane"/>
    <property type="evidence" value="ECO:0007669"/>
    <property type="project" value="UniProtKB-SubCell"/>
</dbReference>
<comment type="similarity">
    <text evidence="1 10">Belongs to the peroxin-14 family.</text>
</comment>
<comment type="function">
    <text evidence="10">Component of the PEX13-PEX14 docking complex, a translocon channel that specifically mediates the import of peroxisomal cargo proteins bound to PEX5 receptor. The PEX13-PEX14 docking complex forms a large import pore which can be opened to a diameter of about 9 nm. Mechanistically, PEX5 receptor along with cargo proteins associates with the PEX14 subunit of the PEX13-PEX14 docking complex in the cytosol, leading to the insertion of the receptor into the organelle membrane with the concomitant translocation of the cargo into the peroxisome matrix.</text>
</comment>
<dbReference type="Proteomes" id="UP000606974">
    <property type="component" value="Unassembled WGS sequence"/>
</dbReference>
<feature type="region of interest" description="Disordered" evidence="12">
    <location>
        <begin position="42"/>
        <end position="70"/>
    </location>
</feature>
<protein>
    <recommendedName>
        <fullName evidence="7 10">Peroxisomal membrane protein PEX14</fullName>
    </recommendedName>
    <alternativeName>
        <fullName evidence="8 10">Peroxin-14</fullName>
    </alternativeName>
</protein>
<evidence type="ECO:0000259" key="13">
    <source>
        <dbReference type="Pfam" id="PF04695"/>
    </source>
</evidence>
<dbReference type="InterPro" id="IPR025655">
    <property type="entry name" value="PEX14"/>
</dbReference>
<dbReference type="GO" id="GO:0016560">
    <property type="term" value="P:protein import into peroxisome matrix, docking"/>
    <property type="evidence" value="ECO:0007669"/>
    <property type="project" value="UniProtKB-UniRule"/>
</dbReference>
<keyword evidence="3 10" id="KW-0653">Protein transport</keyword>
<evidence type="ECO:0000256" key="12">
    <source>
        <dbReference type="SAM" id="MobiDB-lite"/>
    </source>
</evidence>
<dbReference type="InterPro" id="IPR036388">
    <property type="entry name" value="WH-like_DNA-bd_sf"/>
</dbReference>
<dbReference type="PANTHER" id="PTHR23058:SF0">
    <property type="entry name" value="PEROXISOMAL MEMBRANE PROTEIN PEX14"/>
    <property type="match status" value="1"/>
</dbReference>